<dbReference type="InterPro" id="IPR011993">
    <property type="entry name" value="PH-like_dom_sf"/>
</dbReference>
<dbReference type="AlphaFoldDB" id="A0A6A4VZD3"/>
<dbReference type="InterPro" id="IPR002913">
    <property type="entry name" value="START_lipid-bd_dom"/>
</dbReference>
<dbReference type="Gene3D" id="2.30.29.30">
    <property type="entry name" value="Pleckstrin-homology domain (PH domain)/Phosphotyrosine-binding domain (PTB)"/>
    <property type="match status" value="1"/>
</dbReference>
<dbReference type="PROSITE" id="PS50003">
    <property type="entry name" value="PH_DOMAIN"/>
    <property type="match status" value="1"/>
</dbReference>
<dbReference type="PROSITE" id="PS50848">
    <property type="entry name" value="START"/>
    <property type="match status" value="1"/>
</dbReference>
<name>A0A6A4VZD3_AMPAM</name>
<keyword evidence="8" id="KW-1185">Reference proteome</keyword>
<comment type="caution">
    <text evidence="7">The sequence shown here is derived from an EMBL/GenBank/DDBJ whole genome shotgun (WGS) entry which is preliminary data.</text>
</comment>
<dbReference type="EMBL" id="VIIS01001399">
    <property type="protein sequence ID" value="KAF0299003.1"/>
    <property type="molecule type" value="Genomic_DNA"/>
</dbReference>
<dbReference type="PANTHER" id="PTHR19308:SF53">
    <property type="entry name" value="CERAMIDE TRANSFER PROTEIN"/>
    <property type="match status" value="1"/>
</dbReference>
<evidence type="ECO:0000256" key="2">
    <source>
        <dbReference type="ARBA" id="ARBA00022824"/>
    </source>
</evidence>
<dbReference type="SUPFAM" id="SSF55961">
    <property type="entry name" value="Bet v1-like"/>
    <property type="match status" value="1"/>
</dbReference>
<proteinExistence type="predicted"/>
<organism evidence="7 8">
    <name type="scientific">Amphibalanus amphitrite</name>
    <name type="common">Striped barnacle</name>
    <name type="synonym">Balanus amphitrite</name>
    <dbReference type="NCBI Taxonomy" id="1232801"/>
    <lineage>
        <taxon>Eukaryota</taxon>
        <taxon>Metazoa</taxon>
        <taxon>Ecdysozoa</taxon>
        <taxon>Arthropoda</taxon>
        <taxon>Crustacea</taxon>
        <taxon>Multicrustacea</taxon>
        <taxon>Cirripedia</taxon>
        <taxon>Thoracica</taxon>
        <taxon>Thoracicalcarea</taxon>
        <taxon>Balanomorpha</taxon>
        <taxon>Balanoidea</taxon>
        <taxon>Balanidae</taxon>
        <taxon>Amphibalaninae</taxon>
        <taxon>Amphibalanus</taxon>
    </lineage>
</organism>
<evidence type="ECO:0000256" key="4">
    <source>
        <dbReference type="SAM" id="MobiDB-lite"/>
    </source>
</evidence>
<evidence type="ECO:0000259" key="5">
    <source>
        <dbReference type="PROSITE" id="PS50003"/>
    </source>
</evidence>
<evidence type="ECO:0000313" key="8">
    <source>
        <dbReference type="Proteomes" id="UP000440578"/>
    </source>
</evidence>
<reference evidence="7 8" key="1">
    <citation type="submission" date="2019-07" db="EMBL/GenBank/DDBJ databases">
        <title>Draft genome assembly of a fouling barnacle, Amphibalanus amphitrite (Darwin, 1854): The first reference genome for Thecostraca.</title>
        <authorList>
            <person name="Kim W."/>
        </authorList>
    </citation>
    <scope>NUCLEOTIDE SEQUENCE [LARGE SCALE GENOMIC DNA]</scope>
    <source>
        <strain evidence="7">SNU_AA5</strain>
        <tissue evidence="7">Soma without cirri and trophi</tissue>
    </source>
</reference>
<comment type="subcellular location">
    <subcellularLocation>
        <location evidence="1">Endoplasmic reticulum</location>
    </subcellularLocation>
</comment>
<dbReference type="SMART" id="SM00233">
    <property type="entry name" value="PH"/>
    <property type="match status" value="1"/>
</dbReference>
<dbReference type="Gene3D" id="3.30.530.20">
    <property type="match status" value="1"/>
</dbReference>
<dbReference type="OrthoDB" id="2344588at2759"/>
<evidence type="ECO:0000256" key="3">
    <source>
        <dbReference type="SAM" id="Coils"/>
    </source>
</evidence>
<dbReference type="GO" id="GO:0005581">
    <property type="term" value="C:collagen trimer"/>
    <property type="evidence" value="ECO:0007669"/>
    <property type="project" value="UniProtKB-KW"/>
</dbReference>
<feature type="coiled-coil region" evidence="3">
    <location>
        <begin position="294"/>
        <end position="321"/>
    </location>
</feature>
<dbReference type="InterPro" id="IPR051213">
    <property type="entry name" value="START_lipid_transfer"/>
</dbReference>
<dbReference type="SUPFAM" id="SSF50729">
    <property type="entry name" value="PH domain-like"/>
    <property type="match status" value="1"/>
</dbReference>
<protein>
    <submittedName>
        <fullName evidence="7">Collagen type IV alpha-3-binding protein</fullName>
    </submittedName>
</protein>
<feature type="region of interest" description="Disordered" evidence="4">
    <location>
        <begin position="414"/>
        <end position="441"/>
    </location>
</feature>
<dbReference type="CDD" id="cd13283">
    <property type="entry name" value="PH_GPBP"/>
    <property type="match status" value="1"/>
</dbReference>
<evidence type="ECO:0000259" key="6">
    <source>
        <dbReference type="PROSITE" id="PS50848"/>
    </source>
</evidence>
<dbReference type="Pfam" id="PF00169">
    <property type="entry name" value="PH"/>
    <property type="match status" value="1"/>
</dbReference>
<dbReference type="Pfam" id="PF01852">
    <property type="entry name" value="START"/>
    <property type="match status" value="1"/>
</dbReference>
<feature type="region of interest" description="Disordered" evidence="4">
    <location>
        <begin position="543"/>
        <end position="566"/>
    </location>
</feature>
<feature type="domain" description="PH" evidence="5">
    <location>
        <begin position="21"/>
        <end position="115"/>
    </location>
</feature>
<dbReference type="GO" id="GO:0035621">
    <property type="term" value="P:ER to Golgi ceramide transport"/>
    <property type="evidence" value="ECO:0007669"/>
    <property type="project" value="TreeGrafter"/>
</dbReference>
<dbReference type="InterPro" id="IPR023393">
    <property type="entry name" value="START-like_dom_sf"/>
</dbReference>
<evidence type="ECO:0000256" key="1">
    <source>
        <dbReference type="ARBA" id="ARBA00004240"/>
    </source>
</evidence>
<feature type="region of interest" description="Disordered" evidence="4">
    <location>
        <begin position="477"/>
        <end position="496"/>
    </location>
</feature>
<feature type="region of interest" description="Disordered" evidence="4">
    <location>
        <begin position="323"/>
        <end position="343"/>
    </location>
</feature>
<dbReference type="Proteomes" id="UP000440578">
    <property type="component" value="Unassembled WGS sequence"/>
</dbReference>
<keyword evidence="2" id="KW-0256">Endoplasmic reticulum</keyword>
<keyword evidence="3" id="KW-0175">Coiled coil</keyword>
<dbReference type="GO" id="GO:0005783">
    <property type="term" value="C:endoplasmic reticulum"/>
    <property type="evidence" value="ECO:0007669"/>
    <property type="project" value="UniProtKB-SubCell"/>
</dbReference>
<dbReference type="InterPro" id="IPR001849">
    <property type="entry name" value="PH_domain"/>
</dbReference>
<sequence length="781" mass="87119">MDDPTINLSDEDEEMEQQNAPLAYEGSLSKWTNYIHGWQSRWMVLSNGTLSYYKSEHEQGVGCRGAISVFKAVIKPHEFDECRFDVCVGDSVWYLRSNALDDRNRWMEAIERAKCADSAYGSANSLKRHGSALSLTSNTLSGSGVKWCKGLREKVEELETFRDILTRQVDTMQNYFDACISVTDAGRGHGVGHPAWSDSDDDALPTETRGDAAKARKWRARDTGMGVLFGSEPGRCGMQVEAQVHGSPTPSREAFQAQGLDPIDFKGEAITFKATTSGVLSTLQHCAELMAQREDAWRRRMERELERRRQLEELLARQQEAAALAAGAGTPPPSSPASAGSKQRHIMFGGPDYQRDWADRARVVGADRPVPAQGPIASRRGVGCAPGDCGGCRRTATTMGLQKQNSISSFIRKPFKKKKKSKSKQVAESAEPVTANGACSSPPGPVCERCAPLESRVSQLSAELRELRAELAALKGSVSALQSQPPQRAGRHRRDSFESCWDAGSLRFYAAHEEGPHSTIGEDEFFDAVESALDRITEDQEFRDKMRKKQSVKPSEAPKSSQHSLLKEVERVTQQQFKYALAGVDDGVWTIFAEEGEMKMYKREEEVDGLAVDPLKAVHFVSGVTAHEVCHHFWSPDVRLEWETTVEQVTILETVDEQTAINLQVHKRVWPAAQRDSLFWSHIERQVVDGQEYWVVVNNSTDYASEQMRLHPPYPRTDDPRAEEGWLFLVNDHRRAGRAAARTCLSVCVPVCLSVRYACRAGCGLPTDLRRCPLRDRMAEH</sequence>
<feature type="compositionally biased region" description="Basic residues" evidence="4">
    <location>
        <begin position="414"/>
        <end position="423"/>
    </location>
</feature>
<dbReference type="GO" id="GO:0008289">
    <property type="term" value="F:lipid binding"/>
    <property type="evidence" value="ECO:0007669"/>
    <property type="project" value="InterPro"/>
</dbReference>
<dbReference type="PANTHER" id="PTHR19308">
    <property type="entry name" value="PHOSPHATIDYLCHOLINE TRANSFER PROTEIN"/>
    <property type="match status" value="1"/>
</dbReference>
<keyword evidence="7" id="KW-0176">Collagen</keyword>
<gene>
    <name evidence="7" type="primary">COL4A3BP_2</name>
    <name evidence="7" type="ORF">FJT64_003699</name>
</gene>
<evidence type="ECO:0000313" key="7">
    <source>
        <dbReference type="EMBL" id="KAF0299003.1"/>
    </source>
</evidence>
<accession>A0A6A4VZD3</accession>
<feature type="domain" description="START" evidence="6">
    <location>
        <begin position="581"/>
        <end position="716"/>
    </location>
</feature>